<dbReference type="CDD" id="cd00082">
    <property type="entry name" value="HisKA"/>
    <property type="match status" value="1"/>
</dbReference>
<dbReference type="GO" id="GO:0005524">
    <property type="term" value="F:ATP binding"/>
    <property type="evidence" value="ECO:0007669"/>
    <property type="project" value="UniProtKB-KW"/>
</dbReference>
<keyword evidence="10 11" id="KW-0472">Membrane</keyword>
<dbReference type="Gene3D" id="1.10.287.130">
    <property type="match status" value="1"/>
</dbReference>
<dbReference type="InterPro" id="IPR003594">
    <property type="entry name" value="HATPase_dom"/>
</dbReference>
<keyword evidence="8" id="KW-0067">ATP-binding</keyword>
<dbReference type="GO" id="GO:0000155">
    <property type="term" value="F:phosphorelay sensor kinase activity"/>
    <property type="evidence" value="ECO:0007669"/>
    <property type="project" value="InterPro"/>
</dbReference>
<dbReference type="OrthoDB" id="9813151at2"/>
<keyword evidence="7 13" id="KW-0418">Kinase</keyword>
<dbReference type="Gene3D" id="3.30.565.10">
    <property type="entry name" value="Histidine kinase-like ATPase, C-terminal domain"/>
    <property type="match status" value="1"/>
</dbReference>
<dbReference type="PRINTS" id="PR00344">
    <property type="entry name" value="BCTRLSENSOR"/>
</dbReference>
<evidence type="ECO:0000256" key="7">
    <source>
        <dbReference type="ARBA" id="ARBA00022777"/>
    </source>
</evidence>
<dbReference type="SUPFAM" id="SSF55874">
    <property type="entry name" value="ATPase domain of HSP90 chaperone/DNA topoisomerase II/histidine kinase"/>
    <property type="match status" value="1"/>
</dbReference>
<dbReference type="InterPro" id="IPR036097">
    <property type="entry name" value="HisK_dim/P_sf"/>
</dbReference>
<keyword evidence="6" id="KW-0547">Nucleotide-binding</keyword>
<dbReference type="Proteomes" id="UP000272528">
    <property type="component" value="Chromosome"/>
</dbReference>
<dbReference type="Pfam" id="PF02518">
    <property type="entry name" value="HATPase_c"/>
    <property type="match status" value="1"/>
</dbReference>
<evidence type="ECO:0000313" key="14">
    <source>
        <dbReference type="Proteomes" id="UP000272528"/>
    </source>
</evidence>
<accession>A0A3S9A6Z3</accession>
<keyword evidence="11" id="KW-0812">Transmembrane</keyword>
<dbReference type="FunFam" id="1.10.287.130:FF:000001">
    <property type="entry name" value="Two-component sensor histidine kinase"/>
    <property type="match status" value="1"/>
</dbReference>
<organism evidence="13 14">
    <name type="scientific">Paenibacillus albus</name>
    <dbReference type="NCBI Taxonomy" id="2495582"/>
    <lineage>
        <taxon>Bacteria</taxon>
        <taxon>Bacillati</taxon>
        <taxon>Bacillota</taxon>
        <taxon>Bacilli</taxon>
        <taxon>Bacillales</taxon>
        <taxon>Paenibacillaceae</taxon>
        <taxon>Paenibacillus</taxon>
    </lineage>
</organism>
<evidence type="ECO:0000256" key="1">
    <source>
        <dbReference type="ARBA" id="ARBA00000085"/>
    </source>
</evidence>
<keyword evidence="4" id="KW-0597">Phosphoprotein</keyword>
<evidence type="ECO:0000256" key="8">
    <source>
        <dbReference type="ARBA" id="ARBA00022840"/>
    </source>
</evidence>
<feature type="transmembrane region" description="Helical" evidence="11">
    <location>
        <begin position="160"/>
        <end position="184"/>
    </location>
</feature>
<evidence type="ECO:0000256" key="11">
    <source>
        <dbReference type="SAM" id="Phobius"/>
    </source>
</evidence>
<dbReference type="EMBL" id="CP034437">
    <property type="protein sequence ID" value="AZN41559.1"/>
    <property type="molecule type" value="Genomic_DNA"/>
</dbReference>
<dbReference type="PROSITE" id="PS50109">
    <property type="entry name" value="HIS_KIN"/>
    <property type="match status" value="1"/>
</dbReference>
<dbReference type="InterPro" id="IPR005467">
    <property type="entry name" value="His_kinase_dom"/>
</dbReference>
<evidence type="ECO:0000256" key="4">
    <source>
        <dbReference type="ARBA" id="ARBA00022553"/>
    </source>
</evidence>
<keyword evidence="5" id="KW-0808">Transferase</keyword>
<evidence type="ECO:0000259" key="12">
    <source>
        <dbReference type="PROSITE" id="PS50109"/>
    </source>
</evidence>
<evidence type="ECO:0000256" key="9">
    <source>
        <dbReference type="ARBA" id="ARBA00023012"/>
    </source>
</evidence>
<dbReference type="InterPro" id="IPR050351">
    <property type="entry name" value="BphY/WalK/GraS-like"/>
</dbReference>
<dbReference type="PANTHER" id="PTHR45453">
    <property type="entry name" value="PHOSPHATE REGULON SENSOR PROTEIN PHOR"/>
    <property type="match status" value="1"/>
</dbReference>
<gene>
    <name evidence="13" type="ORF">EJC50_19160</name>
</gene>
<proteinExistence type="predicted"/>
<dbReference type="CDD" id="cd00075">
    <property type="entry name" value="HATPase"/>
    <property type="match status" value="1"/>
</dbReference>
<dbReference type="GO" id="GO:0004721">
    <property type="term" value="F:phosphoprotein phosphatase activity"/>
    <property type="evidence" value="ECO:0007669"/>
    <property type="project" value="TreeGrafter"/>
</dbReference>
<dbReference type="FunFam" id="3.30.565.10:FF:000006">
    <property type="entry name" value="Sensor histidine kinase WalK"/>
    <property type="match status" value="1"/>
</dbReference>
<dbReference type="EC" id="2.7.13.3" evidence="3"/>
<evidence type="ECO:0000256" key="10">
    <source>
        <dbReference type="ARBA" id="ARBA00023136"/>
    </source>
</evidence>
<evidence type="ECO:0000256" key="6">
    <source>
        <dbReference type="ARBA" id="ARBA00022741"/>
    </source>
</evidence>
<feature type="domain" description="Histidine kinase" evidence="12">
    <location>
        <begin position="199"/>
        <end position="416"/>
    </location>
</feature>
<evidence type="ECO:0000256" key="3">
    <source>
        <dbReference type="ARBA" id="ARBA00012438"/>
    </source>
</evidence>
<dbReference type="GO" id="GO:0016036">
    <property type="term" value="P:cellular response to phosphate starvation"/>
    <property type="evidence" value="ECO:0007669"/>
    <property type="project" value="TreeGrafter"/>
</dbReference>
<dbReference type="InterPro" id="IPR036890">
    <property type="entry name" value="HATPase_C_sf"/>
</dbReference>
<name>A0A3S9A6Z3_9BACL</name>
<evidence type="ECO:0000256" key="2">
    <source>
        <dbReference type="ARBA" id="ARBA00004651"/>
    </source>
</evidence>
<keyword evidence="9" id="KW-0902">Two-component regulatory system</keyword>
<keyword evidence="14" id="KW-1185">Reference proteome</keyword>
<dbReference type="GO" id="GO:0005886">
    <property type="term" value="C:plasma membrane"/>
    <property type="evidence" value="ECO:0007669"/>
    <property type="project" value="UniProtKB-SubCell"/>
</dbReference>
<keyword evidence="11" id="KW-1133">Transmembrane helix</keyword>
<reference evidence="14" key="1">
    <citation type="submission" date="2018-12" db="EMBL/GenBank/DDBJ databases">
        <title>Genome sequence of Peanibacillus sp.</title>
        <authorList>
            <person name="Subramani G."/>
            <person name="Srinivasan S."/>
            <person name="Kim M.K."/>
        </authorList>
    </citation>
    <scope>NUCLEOTIDE SEQUENCE [LARGE SCALE GENOMIC DNA]</scope>
    <source>
        <strain evidence="14">18JY67-1</strain>
    </source>
</reference>
<sequence length="420" mass="47577">MMFNNVRMRLVVLNAAVLFLILAVLSSTLYLHMRYRLYKETDEVLRNTAEQIDSARDAEAILRQEHPVLEQDDRIIFIFRDAEGQIQGQSPAQTFTQAQINPLHYQKGISSYETLKVGRDRYRVFLTPFPQAPWSGIESVTVLTSLEDDDSTLHSLLLDIITGIGSGVLISIFAGFFLAGRAWIPIRKAWGKQQRFVADASHELRTPVSIIRAQTELLLRYPAHSIERESDNISVILKESIRMSKLLEDLLTLARSDSNQLELECSVFSLDQLLMDLTKQFQLLAVTKEIDIDVSLQEPLPFWGDESRIRQLLVILLDNALKYTPSNGRIEVTDKSSAHHVTIIVSDSGRGIPKEELPYLFDRFYRGDKSRSRNEGGTGLGLSIAKWIVDAHGGTIRAESQSGEGTRFELRFPRKHKAVL</sequence>
<dbReference type="SMART" id="SM00387">
    <property type="entry name" value="HATPase_c"/>
    <property type="match status" value="1"/>
</dbReference>
<dbReference type="InterPro" id="IPR003661">
    <property type="entry name" value="HisK_dim/P_dom"/>
</dbReference>
<protein>
    <recommendedName>
        <fullName evidence="3">histidine kinase</fullName>
        <ecNumber evidence="3">2.7.13.3</ecNumber>
    </recommendedName>
</protein>
<comment type="catalytic activity">
    <reaction evidence="1">
        <text>ATP + protein L-histidine = ADP + protein N-phospho-L-histidine.</text>
        <dbReference type="EC" id="2.7.13.3"/>
    </reaction>
</comment>
<dbReference type="KEGG" id="palb:EJC50_19160"/>
<dbReference type="SMART" id="SM00388">
    <property type="entry name" value="HisKA"/>
    <property type="match status" value="1"/>
</dbReference>
<evidence type="ECO:0000313" key="13">
    <source>
        <dbReference type="EMBL" id="AZN41559.1"/>
    </source>
</evidence>
<evidence type="ECO:0000256" key="5">
    <source>
        <dbReference type="ARBA" id="ARBA00022679"/>
    </source>
</evidence>
<dbReference type="SUPFAM" id="SSF47384">
    <property type="entry name" value="Homodimeric domain of signal transducing histidine kinase"/>
    <property type="match status" value="1"/>
</dbReference>
<comment type="subcellular location">
    <subcellularLocation>
        <location evidence="2">Cell membrane</location>
        <topology evidence="2">Multi-pass membrane protein</topology>
    </subcellularLocation>
</comment>
<dbReference type="Pfam" id="PF00512">
    <property type="entry name" value="HisKA"/>
    <property type="match status" value="1"/>
</dbReference>
<dbReference type="InterPro" id="IPR004358">
    <property type="entry name" value="Sig_transdc_His_kin-like_C"/>
</dbReference>
<dbReference type="AlphaFoldDB" id="A0A3S9A6Z3"/>
<dbReference type="PANTHER" id="PTHR45453:SF1">
    <property type="entry name" value="PHOSPHATE REGULON SENSOR PROTEIN PHOR"/>
    <property type="match status" value="1"/>
</dbReference>